<feature type="domain" description="Polysaccharide biosynthesis protein CapD-like" evidence="2">
    <location>
        <begin position="10"/>
        <end position="287"/>
    </location>
</feature>
<dbReference type="InterPro" id="IPR036291">
    <property type="entry name" value="NAD(P)-bd_dom_sf"/>
</dbReference>
<reference evidence="3" key="2">
    <citation type="journal article" date="2021" name="PeerJ">
        <title>Extensive microbial diversity within the chicken gut microbiome revealed by metagenomics and culture.</title>
        <authorList>
            <person name="Gilroy R."/>
            <person name="Ravi A."/>
            <person name="Getino M."/>
            <person name="Pursley I."/>
            <person name="Horton D.L."/>
            <person name="Alikhan N.F."/>
            <person name="Baker D."/>
            <person name="Gharbi K."/>
            <person name="Hall N."/>
            <person name="Watson M."/>
            <person name="Adriaenssens E.M."/>
            <person name="Foster-Nyarko E."/>
            <person name="Jarju S."/>
            <person name="Secka A."/>
            <person name="Antonio M."/>
            <person name="Oren A."/>
            <person name="Chaudhuri R.R."/>
            <person name="La Ragione R."/>
            <person name="Hildebrand F."/>
            <person name="Pallen M.J."/>
        </authorList>
    </citation>
    <scope>NUCLEOTIDE SEQUENCE</scope>
    <source>
        <strain evidence="3">CHK199-13235</strain>
    </source>
</reference>
<reference evidence="3" key="1">
    <citation type="submission" date="2020-10" db="EMBL/GenBank/DDBJ databases">
        <authorList>
            <person name="Gilroy R."/>
        </authorList>
    </citation>
    <scope>NUCLEOTIDE SEQUENCE</scope>
    <source>
        <strain evidence="3">CHK199-13235</strain>
    </source>
</reference>
<dbReference type="Pfam" id="PF02719">
    <property type="entry name" value="Polysacc_synt_2"/>
    <property type="match status" value="1"/>
</dbReference>
<accession>A0A9D1FMM0</accession>
<dbReference type="InterPro" id="IPR003869">
    <property type="entry name" value="Polysac_CapD-like"/>
</dbReference>
<dbReference type="SUPFAM" id="SSF51735">
    <property type="entry name" value="NAD(P)-binding Rossmann-fold domains"/>
    <property type="match status" value="1"/>
</dbReference>
<dbReference type="CDD" id="cd05237">
    <property type="entry name" value="UDP_invert_4-6DH_SDR_e"/>
    <property type="match status" value="1"/>
</dbReference>
<comment type="similarity">
    <text evidence="1">Belongs to the polysaccharide synthase family.</text>
</comment>
<dbReference type="Proteomes" id="UP000824002">
    <property type="component" value="Unassembled WGS sequence"/>
</dbReference>
<protein>
    <submittedName>
        <fullName evidence="3">Polysaccharide biosynthesis protein</fullName>
    </submittedName>
</protein>
<organism evidence="3 4">
    <name type="scientific">Candidatus Merdivicinus excrementipullorum</name>
    <dbReference type="NCBI Taxonomy" id="2840867"/>
    <lineage>
        <taxon>Bacteria</taxon>
        <taxon>Bacillati</taxon>
        <taxon>Bacillota</taxon>
        <taxon>Clostridia</taxon>
        <taxon>Eubacteriales</taxon>
        <taxon>Oscillospiraceae</taxon>
        <taxon>Oscillospiraceae incertae sedis</taxon>
        <taxon>Candidatus Merdivicinus</taxon>
    </lineage>
</organism>
<comment type="caution">
    <text evidence="3">The sequence shown here is derived from an EMBL/GenBank/DDBJ whole genome shotgun (WGS) entry which is preliminary data.</text>
</comment>
<proteinExistence type="inferred from homology"/>
<dbReference type="PANTHER" id="PTHR43318:SF1">
    <property type="entry name" value="POLYSACCHARIDE BIOSYNTHESIS PROTEIN EPSC-RELATED"/>
    <property type="match status" value="1"/>
</dbReference>
<name>A0A9D1FMM0_9FIRM</name>
<dbReference type="AlphaFoldDB" id="A0A9D1FMM0"/>
<dbReference type="EMBL" id="DVJP01000050">
    <property type="protein sequence ID" value="HIS76636.1"/>
    <property type="molecule type" value="Genomic_DNA"/>
</dbReference>
<dbReference type="PANTHER" id="PTHR43318">
    <property type="entry name" value="UDP-N-ACETYLGLUCOSAMINE 4,6-DEHYDRATASE"/>
    <property type="match status" value="1"/>
</dbReference>
<dbReference type="Gene3D" id="3.40.50.720">
    <property type="entry name" value="NAD(P)-binding Rossmann-like Domain"/>
    <property type="match status" value="1"/>
</dbReference>
<evidence type="ECO:0000256" key="1">
    <source>
        <dbReference type="ARBA" id="ARBA00007430"/>
    </source>
</evidence>
<evidence type="ECO:0000259" key="2">
    <source>
        <dbReference type="Pfam" id="PF02719"/>
    </source>
</evidence>
<evidence type="ECO:0000313" key="3">
    <source>
        <dbReference type="EMBL" id="HIS76636.1"/>
    </source>
</evidence>
<gene>
    <name evidence="3" type="ORF">IAB51_07475</name>
</gene>
<evidence type="ECO:0000313" key="4">
    <source>
        <dbReference type="Proteomes" id="UP000824002"/>
    </source>
</evidence>
<dbReference type="InterPro" id="IPR051203">
    <property type="entry name" value="Polysaccharide_Synthase-Rel"/>
</dbReference>
<sequence>MQPFLQGKRVLITGGGGSIGSELCRQAAAQKPAALAAADVSENGLFAVQQELWERYGPDVPFQAVIASIRDRGRIEQLVSSFRPDIILHAAAHKHVPFMERFPEEAVKNNILGTWNVIQAAEQADVERLVLISTDKAVEPQSVMGASKRVTERMLLPGRTIKAAVRFGNVVDSAGSVLPLFRRQIAEGGPVTVTDPRMTRYFMSIPEAAGLVLEAARLGENGGLFVLDMGEPVSILALAEKLVRESGRTDVPIRFTGLRPGERLEERLLTPEEKQTAVRMGKILRVKTDPFRPEELENLLRRFQDAAQAGNREEIFSLLKEAVPDYQRK</sequence>